<dbReference type="PANTHER" id="PTHR47396:SF1">
    <property type="entry name" value="ATP-DEPENDENT HELICASE IRC3-RELATED"/>
    <property type="match status" value="1"/>
</dbReference>
<dbReference type="EMBL" id="CP009526">
    <property type="protein sequence ID" value="AKB50866.1"/>
    <property type="molecule type" value="Genomic_DNA"/>
</dbReference>
<dbReference type="GO" id="GO:0003677">
    <property type="term" value="F:DNA binding"/>
    <property type="evidence" value="ECO:0007669"/>
    <property type="project" value="InterPro"/>
</dbReference>
<dbReference type="HOGENOM" id="CLU_107132_0_0_2"/>
<organism evidence="2 3">
    <name type="scientific">Methanosarcina barkeri str. Wiesmoor</name>
    <dbReference type="NCBI Taxonomy" id="1434109"/>
    <lineage>
        <taxon>Archaea</taxon>
        <taxon>Methanobacteriati</taxon>
        <taxon>Methanobacteriota</taxon>
        <taxon>Stenosarchaea group</taxon>
        <taxon>Methanomicrobia</taxon>
        <taxon>Methanosarcinales</taxon>
        <taxon>Methanosarcinaceae</taxon>
        <taxon>Methanosarcina</taxon>
    </lineage>
</organism>
<dbReference type="Proteomes" id="UP000033038">
    <property type="component" value="Chromosome"/>
</dbReference>
<dbReference type="KEGG" id="mbw:MSBRW_1613"/>
<dbReference type="Pfam" id="PF08463">
    <property type="entry name" value="EcoEI_R_C"/>
    <property type="match status" value="1"/>
</dbReference>
<protein>
    <submittedName>
        <fullName evidence="2">Type I restriction-modification system, restriction subunit R</fullName>
        <ecNumber evidence="2">3.1.21.3</ecNumber>
    </submittedName>
</protein>
<dbReference type="GO" id="GO:0009035">
    <property type="term" value="F:type I site-specific deoxyribonuclease activity"/>
    <property type="evidence" value="ECO:0007669"/>
    <property type="project" value="UniProtKB-EC"/>
</dbReference>
<dbReference type="GO" id="GO:0005829">
    <property type="term" value="C:cytosol"/>
    <property type="evidence" value="ECO:0007669"/>
    <property type="project" value="TreeGrafter"/>
</dbReference>
<evidence type="ECO:0000313" key="2">
    <source>
        <dbReference type="EMBL" id="AKB50866.1"/>
    </source>
</evidence>
<proteinExistence type="predicted"/>
<evidence type="ECO:0000313" key="3">
    <source>
        <dbReference type="Proteomes" id="UP000033038"/>
    </source>
</evidence>
<sequence>MLETLRRHLRDLVKLIEKHHRKPLYTDFEDEIGSETGVELPGFAEAGDFEKFRAKTRAFLLEHQDNTVIHKLRMNIPLTATDLDELERILSESGLGGPEEIARAKEVSHGLGLFVRSLIGLDREAAKQSLATFLKGKTLTANQIEFINLIIDHLTEHGAMDAALLYESPFTDLTPQGPDGLFTSTQIDELIDTLEQITATALVPPCSQQITA</sequence>
<accession>A0A0E3LL92</accession>
<feature type="domain" description="EcoEI R protein C-terminal" evidence="1">
    <location>
        <begin position="50"/>
        <end position="197"/>
    </location>
</feature>
<gene>
    <name evidence="2" type="ORF">MSBRW_1613</name>
</gene>
<name>A0A0E3LL92_METBA</name>
<dbReference type="InterPro" id="IPR013670">
    <property type="entry name" value="EcoEI_R_C_dom"/>
</dbReference>
<dbReference type="InterPro" id="IPR050742">
    <property type="entry name" value="Helicase_Restrict-Modif_Enz"/>
</dbReference>
<dbReference type="AlphaFoldDB" id="A0A0E3LL92"/>
<evidence type="ECO:0000259" key="1">
    <source>
        <dbReference type="Pfam" id="PF08463"/>
    </source>
</evidence>
<dbReference type="PATRIC" id="fig|1434109.4.peg.2025"/>
<dbReference type="EC" id="3.1.21.3" evidence="2"/>
<dbReference type="PANTHER" id="PTHR47396">
    <property type="entry name" value="TYPE I RESTRICTION ENZYME ECOKI R PROTEIN"/>
    <property type="match status" value="1"/>
</dbReference>
<keyword evidence="2" id="KW-0378">Hydrolase</keyword>
<dbReference type="GO" id="GO:0006304">
    <property type="term" value="P:DNA modification"/>
    <property type="evidence" value="ECO:0007669"/>
    <property type="project" value="InterPro"/>
</dbReference>
<reference evidence="2 3" key="1">
    <citation type="submission" date="2014-07" db="EMBL/GenBank/DDBJ databases">
        <title>Methanogenic archaea and the global carbon cycle.</title>
        <authorList>
            <person name="Henriksen J.R."/>
            <person name="Luke J."/>
            <person name="Reinhart S."/>
            <person name="Benedict M.N."/>
            <person name="Youngblut N.D."/>
            <person name="Metcalf M.E."/>
            <person name="Whitaker R.J."/>
            <person name="Metcalf W.W."/>
        </authorList>
    </citation>
    <scope>NUCLEOTIDE SEQUENCE [LARGE SCALE GENOMIC DNA]</scope>
    <source>
        <strain evidence="2 3">Wiesmoor</strain>
    </source>
</reference>